<evidence type="ECO:0000313" key="1">
    <source>
        <dbReference type="EMBL" id="GGY69856.1"/>
    </source>
</evidence>
<reference evidence="2" key="1">
    <citation type="journal article" date="2019" name="Int. J. Syst. Evol. Microbiol.">
        <title>The Global Catalogue of Microorganisms (GCM) 10K type strain sequencing project: providing services to taxonomists for standard genome sequencing and annotation.</title>
        <authorList>
            <consortium name="The Broad Institute Genomics Platform"/>
            <consortium name="The Broad Institute Genome Sequencing Center for Infectious Disease"/>
            <person name="Wu L."/>
            <person name="Ma J."/>
        </authorList>
    </citation>
    <scope>NUCLEOTIDE SEQUENCE [LARGE SCALE GENOMIC DNA]</scope>
    <source>
        <strain evidence="2">JCM 4594</strain>
    </source>
</reference>
<dbReference type="GeneID" id="96295352"/>
<keyword evidence="2" id="KW-1185">Reference proteome</keyword>
<comment type="caution">
    <text evidence="1">The sequence shown here is derived from an EMBL/GenBank/DDBJ whole genome shotgun (WGS) entry which is preliminary data.</text>
</comment>
<protein>
    <submittedName>
        <fullName evidence="1">Uncharacterized protein</fullName>
    </submittedName>
</protein>
<dbReference type="EMBL" id="BMUU01000022">
    <property type="protein sequence ID" value="GGY69856.1"/>
    <property type="molecule type" value="Genomic_DNA"/>
</dbReference>
<organism evidence="1 2">
    <name type="scientific">Streptomyces xanthochromogenes</name>
    <dbReference type="NCBI Taxonomy" id="67384"/>
    <lineage>
        <taxon>Bacteria</taxon>
        <taxon>Bacillati</taxon>
        <taxon>Actinomycetota</taxon>
        <taxon>Actinomycetes</taxon>
        <taxon>Kitasatosporales</taxon>
        <taxon>Streptomycetaceae</taxon>
        <taxon>Streptomyces</taxon>
    </lineage>
</organism>
<proteinExistence type="predicted"/>
<evidence type="ECO:0000313" key="2">
    <source>
        <dbReference type="Proteomes" id="UP000600946"/>
    </source>
</evidence>
<dbReference type="RefSeq" id="WP_161252599.1">
    <property type="nucleotide sequence ID" value="NZ_BMUU01000022.1"/>
</dbReference>
<name>A0ABQ3AXL8_9ACTN</name>
<sequence length="63" mass="6819">MDDLAAPVTGTYSDAPREPLITLVEARDVVRLLQVMADSTAQDDDLYEARQLAGELACRLPSA</sequence>
<accession>A0ABQ3AXL8</accession>
<dbReference type="Proteomes" id="UP000600946">
    <property type="component" value="Unassembled WGS sequence"/>
</dbReference>
<gene>
    <name evidence="1" type="ORF">GCM10010326_75180</name>
</gene>